<keyword evidence="1 2" id="KW-0963">Cytoplasm</keyword>
<keyword evidence="3" id="KW-0812">Transmembrane</keyword>
<gene>
    <name evidence="4" type="ORF">EDD79_100316</name>
</gene>
<evidence type="ECO:0000313" key="4">
    <source>
        <dbReference type="EMBL" id="TCQ06591.1"/>
    </source>
</evidence>
<dbReference type="InterPro" id="IPR002882">
    <property type="entry name" value="CofD"/>
</dbReference>
<keyword evidence="5" id="KW-1185">Reference proteome</keyword>
<feature type="transmembrane region" description="Helical" evidence="3">
    <location>
        <begin position="16"/>
        <end position="38"/>
    </location>
</feature>
<reference evidence="4 5" key="1">
    <citation type="submission" date="2019-03" db="EMBL/GenBank/DDBJ databases">
        <title>Genomic Encyclopedia of Type Strains, Phase IV (KMG-IV): sequencing the most valuable type-strain genomes for metagenomic binning, comparative biology and taxonomic classification.</title>
        <authorList>
            <person name="Goeker M."/>
        </authorList>
    </citation>
    <scope>NUCLEOTIDE SEQUENCE [LARGE SCALE GENOMIC DNA]</scope>
    <source>
        <strain evidence="4 5">DSM 100013</strain>
    </source>
</reference>
<comment type="subcellular location">
    <subcellularLocation>
        <location evidence="2">Cytoplasm</location>
    </subcellularLocation>
</comment>
<name>A0A4R2TSA3_9FIRM</name>
<dbReference type="InterPro" id="IPR038136">
    <property type="entry name" value="CofD-like_dom_sf"/>
</dbReference>
<dbReference type="SUPFAM" id="SSF142338">
    <property type="entry name" value="CofD-like"/>
    <property type="match status" value="1"/>
</dbReference>
<dbReference type="EMBL" id="SLYC01000003">
    <property type="protein sequence ID" value="TCQ06591.1"/>
    <property type="molecule type" value="Genomic_DNA"/>
</dbReference>
<evidence type="ECO:0000256" key="1">
    <source>
        <dbReference type="ARBA" id="ARBA00022490"/>
    </source>
</evidence>
<keyword evidence="3" id="KW-1133">Transmembrane helix</keyword>
<dbReference type="Gene3D" id="3.40.50.10680">
    <property type="entry name" value="CofD-like domains"/>
    <property type="match status" value="1"/>
</dbReference>
<dbReference type="InterPro" id="IPR010119">
    <property type="entry name" value="Gluconeogen_factor"/>
</dbReference>
<proteinExistence type="inferred from homology"/>
<organism evidence="4 5">
    <name type="scientific">Serpentinicella alkaliphila</name>
    <dbReference type="NCBI Taxonomy" id="1734049"/>
    <lineage>
        <taxon>Bacteria</taxon>
        <taxon>Bacillati</taxon>
        <taxon>Bacillota</taxon>
        <taxon>Clostridia</taxon>
        <taxon>Peptostreptococcales</taxon>
        <taxon>Natronincolaceae</taxon>
        <taxon>Serpentinicella</taxon>
    </lineage>
</organism>
<dbReference type="GO" id="GO:0043743">
    <property type="term" value="F:LPPG:FO 2-phospho-L-lactate transferase activity"/>
    <property type="evidence" value="ECO:0007669"/>
    <property type="project" value="InterPro"/>
</dbReference>
<evidence type="ECO:0000256" key="3">
    <source>
        <dbReference type="SAM" id="Phobius"/>
    </source>
</evidence>
<protein>
    <recommendedName>
        <fullName evidence="2">Putative gluconeogenesis factor</fullName>
    </recommendedName>
</protein>
<accession>A0A4R2TSA3</accession>
<evidence type="ECO:0000313" key="5">
    <source>
        <dbReference type="Proteomes" id="UP000295504"/>
    </source>
</evidence>
<comment type="function">
    <text evidence="2">Required for morphogenesis under gluconeogenic growth conditions.</text>
</comment>
<dbReference type="NCBIfam" id="TIGR01826">
    <property type="entry name" value="CofD_related"/>
    <property type="match status" value="1"/>
</dbReference>
<keyword evidence="3" id="KW-0472">Membrane</keyword>
<dbReference type="CDD" id="cd07187">
    <property type="entry name" value="YvcK_like"/>
    <property type="match status" value="1"/>
</dbReference>
<dbReference type="PANTHER" id="PTHR30135:SF3">
    <property type="entry name" value="GLUCONEOGENESIS FACTOR-RELATED"/>
    <property type="match status" value="1"/>
</dbReference>
<dbReference type="GO" id="GO:0005737">
    <property type="term" value="C:cytoplasm"/>
    <property type="evidence" value="ECO:0007669"/>
    <property type="project" value="UniProtKB-SubCell"/>
</dbReference>
<dbReference type="RefSeq" id="WP_132847475.1">
    <property type="nucleotide sequence ID" value="NZ_SLYC01000003.1"/>
</dbReference>
<dbReference type="Pfam" id="PF01933">
    <property type="entry name" value="CofD"/>
    <property type="match status" value="1"/>
</dbReference>
<evidence type="ECO:0000256" key="2">
    <source>
        <dbReference type="HAMAP-Rule" id="MF_00973"/>
    </source>
</evidence>
<dbReference type="Proteomes" id="UP000295504">
    <property type="component" value="Unassembled WGS sequence"/>
</dbReference>
<feature type="transmembrane region" description="Helical" evidence="3">
    <location>
        <begin position="44"/>
        <end position="64"/>
    </location>
</feature>
<dbReference type="HAMAP" id="MF_00973">
    <property type="entry name" value="Gluconeogen_factor"/>
    <property type="match status" value="1"/>
</dbReference>
<comment type="similarity">
    <text evidence="2">Belongs to the gluconeogenesis factor family.</text>
</comment>
<dbReference type="AlphaFoldDB" id="A0A4R2TSA3"/>
<sequence>MRLRDWLKPGLQLKRWILLGTIGVFFLSFALGRLLFLINIEIKGHLILISAIFGFFLILISFKLGMDSLFKNIRFIGSIAGPLDKNKINKQIYDKKILSKGPKVVTVGGGTGLSVLLRGLKLFTSNITAIVTVADDGGGSGKLREDLGMLPPGDIRNCILALAEMEPTMEKLLQYRFEEGNLKGQSFGNLLIASMNGISYSFEEAIKKINEVLAVTGNVYPVTLEDITLYGKLENGMVVRGESNIPKKSIEENSKIERVFIKPKEAEALQEAKIAIETADIVVLGPGSLYTSILPNLLVKDICKAITKTKAKVVYIPNIMTQPGETDGYTLLQHVDTILNHCPSITIDYIIANNGKISVDVGHKYKLEGARLVDITEEERKALKDYKIELIEDNLVEIKSDYVRHDAIKLSKLITGLYK</sequence>
<dbReference type="OrthoDB" id="9783842at2"/>
<dbReference type="PANTHER" id="PTHR30135">
    <property type="entry name" value="UNCHARACTERIZED PROTEIN YVCK-RELATED"/>
    <property type="match status" value="1"/>
</dbReference>
<dbReference type="GO" id="GO:0008360">
    <property type="term" value="P:regulation of cell shape"/>
    <property type="evidence" value="ECO:0007669"/>
    <property type="project" value="UniProtKB-UniRule"/>
</dbReference>
<comment type="caution">
    <text evidence="4">The sequence shown here is derived from an EMBL/GenBank/DDBJ whole genome shotgun (WGS) entry which is preliminary data.</text>
</comment>